<keyword evidence="1 3" id="KW-0378">Hydrolase</keyword>
<evidence type="ECO:0000259" key="2">
    <source>
        <dbReference type="PROSITE" id="PS51462"/>
    </source>
</evidence>
<dbReference type="Pfam" id="PF00293">
    <property type="entry name" value="NUDIX"/>
    <property type="match status" value="1"/>
</dbReference>
<reference evidence="3" key="1">
    <citation type="submission" date="2016-10" db="EMBL/GenBank/DDBJ databases">
        <authorList>
            <person name="de Groot N.N."/>
        </authorList>
    </citation>
    <scope>NUCLEOTIDE SEQUENCE</scope>
</reference>
<dbReference type="EMBL" id="FPHQ01000001">
    <property type="protein sequence ID" value="SFV75985.1"/>
    <property type="molecule type" value="Genomic_DNA"/>
</dbReference>
<protein>
    <submittedName>
        <fullName evidence="3">ADP-ribose pyrophosphatase</fullName>
        <ecNumber evidence="3">3.6.1.13</ecNumber>
    </submittedName>
</protein>
<dbReference type="PROSITE" id="PS51462">
    <property type="entry name" value="NUDIX"/>
    <property type="match status" value="1"/>
</dbReference>
<dbReference type="InterPro" id="IPR020084">
    <property type="entry name" value="NUDIX_hydrolase_CS"/>
</dbReference>
<feature type="domain" description="Nudix hydrolase" evidence="2">
    <location>
        <begin position="5"/>
        <end position="139"/>
    </location>
</feature>
<dbReference type="InterPro" id="IPR000086">
    <property type="entry name" value="NUDIX_hydrolase_dom"/>
</dbReference>
<dbReference type="CDD" id="cd18873">
    <property type="entry name" value="NUDIX_NadM_like"/>
    <property type="match status" value="1"/>
</dbReference>
<dbReference type="Gene3D" id="3.90.79.10">
    <property type="entry name" value="Nucleoside Triphosphate Pyrophosphohydrolase"/>
    <property type="match status" value="1"/>
</dbReference>
<gene>
    <name evidence="3" type="ORF">MNB_SUP05-10-991</name>
</gene>
<dbReference type="PANTHER" id="PTHR43736:SF1">
    <property type="entry name" value="DIHYDRONEOPTERIN TRIPHOSPHATE DIPHOSPHATASE"/>
    <property type="match status" value="1"/>
</dbReference>
<dbReference type="InterPro" id="IPR015797">
    <property type="entry name" value="NUDIX_hydrolase-like_dom_sf"/>
</dbReference>
<dbReference type="PROSITE" id="PS00893">
    <property type="entry name" value="NUDIX_BOX"/>
    <property type="match status" value="1"/>
</dbReference>
<dbReference type="InterPro" id="IPR020476">
    <property type="entry name" value="Nudix_hydrolase"/>
</dbReference>
<proteinExistence type="predicted"/>
<sequence>MKPETPFLTVDGVVEQYSANGKFLGIILIERKFEPKGLALPGGFVDIGESLETAVAREVKEETNLDVYEIKLLNAYSDPDRDARFHTVSVVYVCKANGDLQAGDDAKDAQLYKAGEIPYDKLVFDHRDIIEDYISQHHK</sequence>
<evidence type="ECO:0000256" key="1">
    <source>
        <dbReference type="ARBA" id="ARBA00022801"/>
    </source>
</evidence>
<name>A0A1W1D5S9_9ZZZZ</name>
<dbReference type="AlphaFoldDB" id="A0A1W1D5S9"/>
<dbReference type="PRINTS" id="PR00502">
    <property type="entry name" value="NUDIXFAMILY"/>
</dbReference>
<evidence type="ECO:0000313" key="3">
    <source>
        <dbReference type="EMBL" id="SFV75985.1"/>
    </source>
</evidence>
<dbReference type="PANTHER" id="PTHR43736">
    <property type="entry name" value="ADP-RIBOSE PYROPHOSPHATASE"/>
    <property type="match status" value="1"/>
</dbReference>
<dbReference type="GO" id="GO:0047631">
    <property type="term" value="F:ADP-ribose diphosphatase activity"/>
    <property type="evidence" value="ECO:0007669"/>
    <property type="project" value="UniProtKB-EC"/>
</dbReference>
<dbReference type="SUPFAM" id="SSF55811">
    <property type="entry name" value="Nudix"/>
    <property type="match status" value="1"/>
</dbReference>
<dbReference type="EC" id="3.6.1.13" evidence="3"/>
<organism evidence="3">
    <name type="scientific">hydrothermal vent metagenome</name>
    <dbReference type="NCBI Taxonomy" id="652676"/>
    <lineage>
        <taxon>unclassified sequences</taxon>
        <taxon>metagenomes</taxon>
        <taxon>ecological metagenomes</taxon>
    </lineage>
</organism>
<accession>A0A1W1D5S9</accession>